<dbReference type="SUPFAM" id="SSF55781">
    <property type="entry name" value="GAF domain-like"/>
    <property type="match status" value="1"/>
</dbReference>
<sequence length="252" mass="26432">MSGPIQSVERAVAVLRALGGAGRPMRLSEIADALGLSRPTTFGLVRTLRDVGLVHQDPASSAYSLGDGIRTLQEPGIDPHDLRSHAMNWSDALASRTRLEVHIGFPDPAGVRIVHHVFRPDDSTQQLRVGEVLPLHASALGKAMLGFAAAGPDGAEPFTRFTRRTLVTHAALDAEIRAARRRGWAMEQGELVPDIGAVAAPLRGYGGSGVGALAVVGPVGRVFRPSGTPLDSVVTATVDTAASISRSLGLRP</sequence>
<dbReference type="PROSITE" id="PS51077">
    <property type="entry name" value="HTH_ICLR"/>
    <property type="match status" value="1"/>
</dbReference>
<keyword evidence="4" id="KW-0804">Transcription</keyword>
<dbReference type="EMBL" id="CP026952">
    <property type="protein sequence ID" value="AWB91798.1"/>
    <property type="molecule type" value="Genomic_DNA"/>
</dbReference>
<dbReference type="InterPro" id="IPR050707">
    <property type="entry name" value="HTH_MetabolicPath_Reg"/>
</dbReference>
<dbReference type="Gene3D" id="1.10.10.10">
    <property type="entry name" value="Winged helix-like DNA-binding domain superfamily/Winged helix DNA-binding domain"/>
    <property type="match status" value="1"/>
</dbReference>
<dbReference type="OrthoDB" id="7274111at2"/>
<keyword evidence="1" id="KW-0319">Glycerol metabolism</keyword>
<dbReference type="GO" id="GO:0003677">
    <property type="term" value="F:DNA binding"/>
    <property type="evidence" value="ECO:0007669"/>
    <property type="project" value="UniProtKB-KW"/>
</dbReference>
<dbReference type="GO" id="GO:0006071">
    <property type="term" value="P:glycerol metabolic process"/>
    <property type="evidence" value="ECO:0007669"/>
    <property type="project" value="UniProtKB-KW"/>
</dbReference>
<dbReference type="AlphaFoldDB" id="A0A2S0WKC5"/>
<accession>A0A5F2ESS5</accession>
<dbReference type="GO" id="GO:0003700">
    <property type="term" value="F:DNA-binding transcription factor activity"/>
    <property type="evidence" value="ECO:0007669"/>
    <property type="project" value="TreeGrafter"/>
</dbReference>
<dbReference type="KEGG" id="aez:C3E78_06020"/>
<proteinExistence type="predicted"/>
<evidence type="ECO:0000256" key="5">
    <source>
        <dbReference type="ARBA" id="ARBA00058938"/>
    </source>
</evidence>
<evidence type="ECO:0000313" key="7">
    <source>
        <dbReference type="EMBL" id="AWB91798.1"/>
    </source>
</evidence>
<name>A0A2S0WKC5_9ACTN</name>
<dbReference type="SUPFAM" id="SSF46785">
    <property type="entry name" value="Winged helix' DNA-binding domain"/>
    <property type="match status" value="1"/>
</dbReference>
<evidence type="ECO:0000256" key="2">
    <source>
        <dbReference type="ARBA" id="ARBA00023015"/>
    </source>
</evidence>
<evidence type="ECO:0000313" key="8">
    <source>
        <dbReference type="Proteomes" id="UP000244384"/>
    </source>
</evidence>
<dbReference type="InterPro" id="IPR036390">
    <property type="entry name" value="WH_DNA-bd_sf"/>
</dbReference>
<dbReference type="RefSeq" id="WP_108577444.1">
    <property type="nucleotide sequence ID" value="NZ_CP026952.1"/>
</dbReference>
<protein>
    <recommendedName>
        <fullName evidence="6">Glycerol operon regulatory protein</fullName>
    </recommendedName>
</protein>
<reference evidence="8" key="1">
    <citation type="submission" date="2018-01" db="EMBL/GenBank/DDBJ databases">
        <authorList>
            <person name="Li J."/>
        </authorList>
    </citation>
    <scope>NUCLEOTIDE SEQUENCE [LARGE SCALE GENOMIC DNA]</scope>
    <source>
        <strain evidence="8">592</strain>
    </source>
</reference>
<keyword evidence="8" id="KW-1185">Reference proteome</keyword>
<dbReference type="Pfam" id="PF09339">
    <property type="entry name" value="HTH_IclR"/>
    <property type="match status" value="1"/>
</dbReference>
<accession>A0A2S0WKC5</accession>
<evidence type="ECO:0000256" key="6">
    <source>
        <dbReference type="ARBA" id="ARBA00070406"/>
    </source>
</evidence>
<dbReference type="InterPro" id="IPR029016">
    <property type="entry name" value="GAF-like_dom_sf"/>
</dbReference>
<dbReference type="SMART" id="SM00346">
    <property type="entry name" value="HTH_ICLR"/>
    <property type="match status" value="1"/>
</dbReference>
<comment type="function">
    <text evidence="5">May be an activator protein for the gylABX operon.</text>
</comment>
<gene>
    <name evidence="7" type="ORF">C3E78_06020</name>
</gene>
<dbReference type="FunFam" id="1.10.10.10:FF:000056">
    <property type="entry name" value="IclR family transcriptional regulator"/>
    <property type="match status" value="1"/>
</dbReference>
<organism evidence="7 8">
    <name type="scientific">Aeromicrobium chenweiae</name>
    <dbReference type="NCBI Taxonomy" id="2079793"/>
    <lineage>
        <taxon>Bacteria</taxon>
        <taxon>Bacillati</taxon>
        <taxon>Actinomycetota</taxon>
        <taxon>Actinomycetes</taxon>
        <taxon>Propionibacteriales</taxon>
        <taxon>Nocardioidaceae</taxon>
        <taxon>Aeromicrobium</taxon>
    </lineage>
</organism>
<dbReference type="GO" id="GO:0045892">
    <property type="term" value="P:negative regulation of DNA-templated transcription"/>
    <property type="evidence" value="ECO:0007669"/>
    <property type="project" value="TreeGrafter"/>
</dbReference>
<dbReference type="Proteomes" id="UP000244384">
    <property type="component" value="Chromosome"/>
</dbReference>
<dbReference type="InterPro" id="IPR005471">
    <property type="entry name" value="Tscrpt_reg_IclR_N"/>
</dbReference>
<dbReference type="InterPro" id="IPR036388">
    <property type="entry name" value="WH-like_DNA-bd_sf"/>
</dbReference>
<dbReference type="PANTHER" id="PTHR30136:SF24">
    <property type="entry name" value="HTH-TYPE TRANSCRIPTIONAL REPRESSOR ALLR"/>
    <property type="match status" value="1"/>
</dbReference>
<dbReference type="InterPro" id="IPR014757">
    <property type="entry name" value="Tscrpt_reg_IclR_C"/>
</dbReference>
<keyword evidence="2" id="KW-0805">Transcription regulation</keyword>
<evidence type="ECO:0000256" key="4">
    <source>
        <dbReference type="ARBA" id="ARBA00023163"/>
    </source>
</evidence>
<evidence type="ECO:0000256" key="3">
    <source>
        <dbReference type="ARBA" id="ARBA00023125"/>
    </source>
</evidence>
<dbReference type="Gene3D" id="3.30.450.40">
    <property type="match status" value="1"/>
</dbReference>
<dbReference type="PROSITE" id="PS51078">
    <property type="entry name" value="ICLR_ED"/>
    <property type="match status" value="1"/>
</dbReference>
<keyword evidence="3" id="KW-0238">DNA-binding</keyword>
<evidence type="ECO:0000256" key="1">
    <source>
        <dbReference type="ARBA" id="ARBA00022798"/>
    </source>
</evidence>
<dbReference type="Pfam" id="PF01614">
    <property type="entry name" value="IclR_C"/>
    <property type="match status" value="1"/>
</dbReference>
<dbReference type="PANTHER" id="PTHR30136">
    <property type="entry name" value="HELIX-TURN-HELIX TRANSCRIPTIONAL REGULATOR, ICLR FAMILY"/>
    <property type="match status" value="1"/>
</dbReference>